<evidence type="ECO:0000259" key="8">
    <source>
        <dbReference type="SMART" id="SM00829"/>
    </source>
</evidence>
<dbReference type="InterPro" id="IPR013154">
    <property type="entry name" value="ADH-like_N"/>
</dbReference>
<dbReference type="EMBL" id="VFOQ01000001">
    <property type="protein sequence ID" value="TQL61462.1"/>
    <property type="molecule type" value="Genomic_DNA"/>
</dbReference>
<dbReference type="FunFam" id="3.40.50.720:FF:000022">
    <property type="entry name" value="Cinnamyl alcohol dehydrogenase"/>
    <property type="match status" value="1"/>
</dbReference>
<keyword evidence="10" id="KW-1185">Reference proteome</keyword>
<evidence type="ECO:0000256" key="4">
    <source>
        <dbReference type="ARBA" id="ARBA00023002"/>
    </source>
</evidence>
<comment type="catalytic activity">
    <reaction evidence="6">
        <text>a primary alcohol + NADP(+) = an aldehyde + NADPH + H(+)</text>
        <dbReference type="Rhea" id="RHEA:15937"/>
        <dbReference type="ChEBI" id="CHEBI:15378"/>
        <dbReference type="ChEBI" id="CHEBI:15734"/>
        <dbReference type="ChEBI" id="CHEBI:17478"/>
        <dbReference type="ChEBI" id="CHEBI:57783"/>
        <dbReference type="ChEBI" id="CHEBI:58349"/>
        <dbReference type="EC" id="1.1.1.2"/>
    </reaction>
</comment>
<proteinExistence type="inferred from homology"/>
<comment type="similarity">
    <text evidence="7">Belongs to the zinc-containing alcohol dehydrogenase family.</text>
</comment>
<dbReference type="OrthoDB" id="3567264at2"/>
<dbReference type="GO" id="GO:0008270">
    <property type="term" value="F:zinc ion binding"/>
    <property type="evidence" value="ECO:0007669"/>
    <property type="project" value="InterPro"/>
</dbReference>
<organism evidence="9 10">
    <name type="scientific">Oryzihumus leptocrescens</name>
    <dbReference type="NCBI Taxonomy" id="297536"/>
    <lineage>
        <taxon>Bacteria</taxon>
        <taxon>Bacillati</taxon>
        <taxon>Actinomycetota</taxon>
        <taxon>Actinomycetes</taxon>
        <taxon>Micrococcales</taxon>
        <taxon>Intrasporangiaceae</taxon>
        <taxon>Oryzihumus</taxon>
    </lineage>
</organism>
<evidence type="ECO:0000256" key="5">
    <source>
        <dbReference type="ARBA" id="ARBA00024074"/>
    </source>
</evidence>
<dbReference type="SUPFAM" id="SSF50129">
    <property type="entry name" value="GroES-like"/>
    <property type="match status" value="1"/>
</dbReference>
<sequence length="348" mass="36374">MSRTAALSAASAGAPLQATTIETRELRDDDVLIDVKFAGICHSDIHQVREEWGPAIFPMVPGHEIAGVVSEVGSGVTKYKVGDRVGVGCMVDSCGECEYCKDGEEQFCTKGAVMTYNGEGYDGEKTKGGYSQQVVVSERFAVRIPDALELDVAAPLLCAGITTFNPLKRWGAGPGKKVAVVGMGGLGHMGVKFAAALGAEVTVLSRSLAKQEDAKAFGATDHRSTADEQTFEDLKGSFDLILNTVSANLPVDAYLSLLKPLGALVNVGAPSDPDTFAAFSLIGGSKVLAGSNIGGIAQTQEMLDFAAKHGIGATIETISADQVNEAYEKVVSSGVRYRYVIDTATIGA</sequence>
<evidence type="ECO:0000256" key="2">
    <source>
        <dbReference type="ARBA" id="ARBA00022723"/>
    </source>
</evidence>
<dbReference type="CDD" id="cd05283">
    <property type="entry name" value="CAD1"/>
    <property type="match status" value="1"/>
</dbReference>
<dbReference type="Proteomes" id="UP000319514">
    <property type="component" value="Unassembled WGS sequence"/>
</dbReference>
<name>A0A542ZM67_9MICO</name>
<evidence type="ECO:0000256" key="1">
    <source>
        <dbReference type="ARBA" id="ARBA00001947"/>
    </source>
</evidence>
<evidence type="ECO:0000313" key="10">
    <source>
        <dbReference type="Proteomes" id="UP000319514"/>
    </source>
</evidence>
<gene>
    <name evidence="9" type="ORF">FB474_2873</name>
</gene>
<accession>A0A542ZM67</accession>
<evidence type="ECO:0000256" key="7">
    <source>
        <dbReference type="RuleBase" id="RU361277"/>
    </source>
</evidence>
<comment type="caution">
    <text evidence="9">The sequence shown here is derived from an EMBL/GenBank/DDBJ whole genome shotgun (WGS) entry which is preliminary data.</text>
</comment>
<dbReference type="PANTHER" id="PTHR42683">
    <property type="entry name" value="ALDEHYDE REDUCTASE"/>
    <property type="match status" value="1"/>
</dbReference>
<dbReference type="InterPro" id="IPR047109">
    <property type="entry name" value="CAD-like"/>
</dbReference>
<dbReference type="Gene3D" id="3.90.180.10">
    <property type="entry name" value="Medium-chain alcohol dehydrogenases, catalytic domain"/>
    <property type="match status" value="1"/>
</dbReference>
<dbReference type="Pfam" id="PF08240">
    <property type="entry name" value="ADH_N"/>
    <property type="match status" value="1"/>
</dbReference>
<dbReference type="InterPro" id="IPR036291">
    <property type="entry name" value="NAD(P)-bd_dom_sf"/>
</dbReference>
<keyword evidence="3 7" id="KW-0862">Zinc</keyword>
<dbReference type="RefSeq" id="WP_141789241.1">
    <property type="nucleotide sequence ID" value="NZ_BAAAKX010000001.1"/>
</dbReference>
<dbReference type="AlphaFoldDB" id="A0A542ZM67"/>
<reference evidence="9 10" key="1">
    <citation type="submission" date="2019-06" db="EMBL/GenBank/DDBJ databases">
        <title>Sequencing the genomes of 1000 actinobacteria strains.</title>
        <authorList>
            <person name="Klenk H.-P."/>
        </authorList>
    </citation>
    <scope>NUCLEOTIDE SEQUENCE [LARGE SCALE GENOMIC DNA]</scope>
    <source>
        <strain evidence="9 10">DSM 18082</strain>
    </source>
</reference>
<dbReference type="SUPFAM" id="SSF51735">
    <property type="entry name" value="NAD(P)-binding Rossmann-fold domains"/>
    <property type="match status" value="1"/>
</dbReference>
<keyword evidence="2 7" id="KW-0479">Metal-binding</keyword>
<dbReference type="InterPro" id="IPR011032">
    <property type="entry name" value="GroES-like_sf"/>
</dbReference>
<dbReference type="InterPro" id="IPR020843">
    <property type="entry name" value="ER"/>
</dbReference>
<dbReference type="PROSITE" id="PS00059">
    <property type="entry name" value="ADH_ZINC"/>
    <property type="match status" value="1"/>
</dbReference>
<feature type="domain" description="Enoyl reductase (ER)" evidence="8">
    <location>
        <begin position="13"/>
        <end position="341"/>
    </location>
</feature>
<dbReference type="InterPro" id="IPR002328">
    <property type="entry name" value="ADH_Zn_CS"/>
</dbReference>
<protein>
    <recommendedName>
        <fullName evidence="5">alcohol dehydrogenase (NADP(+))</fullName>
        <ecNumber evidence="5">1.1.1.2</ecNumber>
    </recommendedName>
</protein>
<comment type="cofactor">
    <cofactor evidence="1 7">
        <name>Zn(2+)</name>
        <dbReference type="ChEBI" id="CHEBI:29105"/>
    </cofactor>
</comment>
<dbReference type="Gene3D" id="3.40.50.720">
    <property type="entry name" value="NAD(P)-binding Rossmann-like Domain"/>
    <property type="match status" value="1"/>
</dbReference>
<dbReference type="Pfam" id="PF00107">
    <property type="entry name" value="ADH_zinc_N"/>
    <property type="match status" value="1"/>
</dbReference>
<dbReference type="GO" id="GO:0008106">
    <property type="term" value="F:alcohol dehydrogenase (NADP+) activity"/>
    <property type="evidence" value="ECO:0007669"/>
    <property type="project" value="UniProtKB-EC"/>
</dbReference>
<evidence type="ECO:0000313" key="9">
    <source>
        <dbReference type="EMBL" id="TQL61462.1"/>
    </source>
</evidence>
<keyword evidence="4" id="KW-0560">Oxidoreductase</keyword>
<dbReference type="InterPro" id="IPR013149">
    <property type="entry name" value="ADH-like_C"/>
</dbReference>
<evidence type="ECO:0000256" key="3">
    <source>
        <dbReference type="ARBA" id="ARBA00022833"/>
    </source>
</evidence>
<evidence type="ECO:0000256" key="6">
    <source>
        <dbReference type="ARBA" id="ARBA00048262"/>
    </source>
</evidence>
<dbReference type="EC" id="1.1.1.2" evidence="5"/>
<dbReference type="SMART" id="SM00829">
    <property type="entry name" value="PKS_ER"/>
    <property type="match status" value="1"/>
</dbReference>